<name>E6LMB3_9FIRM</name>
<dbReference type="eggNOG" id="COG1476">
    <property type="taxonomic scope" value="Bacteria"/>
</dbReference>
<sequence>MSISESRIITESTKLSYFHLKSEWNAIEGAYKALTDAYRIAKENNKKYATKTRRKKNDQ</sequence>
<protein>
    <submittedName>
        <fullName evidence="1">Uncharacterized protein</fullName>
    </submittedName>
</protein>
<gene>
    <name evidence="1" type="ORF">HMPREF0381_1098</name>
</gene>
<evidence type="ECO:0000313" key="2">
    <source>
        <dbReference type="Proteomes" id="UP000003434"/>
    </source>
</evidence>
<organism evidence="1 2">
    <name type="scientific">Lachnoanaerobaculum saburreum DSM 3986</name>
    <dbReference type="NCBI Taxonomy" id="887325"/>
    <lineage>
        <taxon>Bacteria</taxon>
        <taxon>Bacillati</taxon>
        <taxon>Bacillota</taxon>
        <taxon>Clostridia</taxon>
        <taxon>Lachnospirales</taxon>
        <taxon>Lachnospiraceae</taxon>
        <taxon>Lachnoanaerobaculum</taxon>
    </lineage>
</organism>
<proteinExistence type="predicted"/>
<evidence type="ECO:0000313" key="1">
    <source>
        <dbReference type="EMBL" id="EFU77008.1"/>
    </source>
</evidence>
<accession>E6LMB3</accession>
<dbReference type="EMBL" id="AEPW01000046">
    <property type="protein sequence ID" value="EFU77008.1"/>
    <property type="molecule type" value="Genomic_DNA"/>
</dbReference>
<dbReference type="Proteomes" id="UP000003434">
    <property type="component" value="Unassembled WGS sequence"/>
</dbReference>
<dbReference type="AlphaFoldDB" id="E6LMB3"/>
<dbReference type="HOGENOM" id="CLU_2954863_0_0_9"/>
<comment type="caution">
    <text evidence="1">The sequence shown here is derived from an EMBL/GenBank/DDBJ whole genome shotgun (WGS) entry which is preliminary data.</text>
</comment>
<reference evidence="1 2" key="1">
    <citation type="submission" date="2010-12" db="EMBL/GenBank/DDBJ databases">
        <authorList>
            <person name="Muzny D."/>
            <person name="Qin X."/>
            <person name="Deng J."/>
            <person name="Jiang H."/>
            <person name="Liu Y."/>
            <person name="Qu J."/>
            <person name="Song X.-Z."/>
            <person name="Zhang L."/>
            <person name="Thornton R."/>
            <person name="Coyle M."/>
            <person name="Francisco L."/>
            <person name="Jackson L."/>
            <person name="Javaid M."/>
            <person name="Korchina V."/>
            <person name="Kovar C."/>
            <person name="Mata R."/>
            <person name="Mathew T."/>
            <person name="Ngo R."/>
            <person name="Nguyen L."/>
            <person name="Nguyen N."/>
            <person name="Okwuonu G."/>
            <person name="Ongeri F."/>
            <person name="Pham C."/>
            <person name="Simmons D."/>
            <person name="Wilczek-Boney K."/>
            <person name="Hale W."/>
            <person name="Jakkamsetti A."/>
            <person name="Pham P."/>
            <person name="Ruth R."/>
            <person name="San Lucas F."/>
            <person name="Warren J."/>
            <person name="Zhang J."/>
            <person name="Zhao Z."/>
            <person name="Zhou C."/>
            <person name="Zhu D."/>
            <person name="Lee S."/>
            <person name="Bess C."/>
            <person name="Blankenburg K."/>
            <person name="Forbes L."/>
            <person name="Fu Q."/>
            <person name="Gubbala S."/>
            <person name="Hirani K."/>
            <person name="Jayaseelan J.C."/>
            <person name="Lara F."/>
            <person name="Munidasa M."/>
            <person name="Palculict T."/>
            <person name="Patil S."/>
            <person name="Pu L.-L."/>
            <person name="Saada N."/>
            <person name="Tang L."/>
            <person name="Weissenberger G."/>
            <person name="Zhu Y."/>
            <person name="Hemphill L."/>
            <person name="Shang Y."/>
            <person name="Youmans B."/>
            <person name="Ayvaz T."/>
            <person name="Ross M."/>
            <person name="Santibanez J."/>
            <person name="Aqrawi P."/>
            <person name="Gross S."/>
            <person name="Joshi V."/>
            <person name="Fowler G."/>
            <person name="Nazareth L."/>
            <person name="Reid J."/>
            <person name="Worley K."/>
            <person name="Petrosino J."/>
            <person name="Highlander S."/>
            <person name="Gibbs R."/>
        </authorList>
    </citation>
    <scope>NUCLEOTIDE SEQUENCE [LARGE SCALE GENOMIC DNA]</scope>
    <source>
        <strain evidence="1 2">DSM 3986</strain>
    </source>
</reference>